<dbReference type="AlphaFoldDB" id="A0A850RCH0"/>
<dbReference type="PANTHER" id="PTHR43335:SF4">
    <property type="entry name" value="ABC TRANSPORTER, ATP-BINDING PROTEIN"/>
    <property type="match status" value="1"/>
</dbReference>
<evidence type="ECO:0000313" key="6">
    <source>
        <dbReference type="EMBL" id="NVY96996.1"/>
    </source>
</evidence>
<dbReference type="PROSITE" id="PS50893">
    <property type="entry name" value="ABC_TRANSPORTER_2"/>
    <property type="match status" value="1"/>
</dbReference>
<proteinExistence type="inferred from homology"/>
<gene>
    <name evidence="6" type="ORF">HU830_07510</name>
</gene>
<keyword evidence="3" id="KW-0547">Nucleotide-binding</keyword>
<feature type="domain" description="ABC transporter" evidence="5">
    <location>
        <begin position="6"/>
        <end position="192"/>
    </location>
</feature>
<evidence type="ECO:0000256" key="1">
    <source>
        <dbReference type="ARBA" id="ARBA00005417"/>
    </source>
</evidence>
<comment type="caution">
    <text evidence="6">The sequence shown here is derived from an EMBL/GenBank/DDBJ whole genome shotgun (WGS) entry which is preliminary data.</text>
</comment>
<name>A0A850RCH0_9LACO</name>
<dbReference type="GO" id="GO:0016887">
    <property type="term" value="F:ATP hydrolysis activity"/>
    <property type="evidence" value="ECO:0007669"/>
    <property type="project" value="InterPro"/>
</dbReference>
<sequence>MEQKILQVEGVTKNYGSHSILKKVTFAMTSGQIVGLVGANGAGKTTLMKAILGLIHCTGTIKVAGTPVCQQNHRALKRVGALIEQPSLTGREQLQMFASGPHRKQRVSRIIYQLHLENYIDQKSKGYSLGMKQKLGLALALVNQPQLVILDEPLPSNQLFQSLLDQQIKILDIHQIRGDLETSLLDLLQVQGK</sequence>
<dbReference type="GO" id="GO:0005524">
    <property type="term" value="F:ATP binding"/>
    <property type="evidence" value="ECO:0007669"/>
    <property type="project" value="UniProtKB-KW"/>
</dbReference>
<evidence type="ECO:0000256" key="2">
    <source>
        <dbReference type="ARBA" id="ARBA00022448"/>
    </source>
</evidence>
<dbReference type="PROSITE" id="PS00211">
    <property type="entry name" value="ABC_TRANSPORTER_1"/>
    <property type="match status" value="1"/>
</dbReference>
<protein>
    <submittedName>
        <fullName evidence="6">ATP-binding cassette domain-containing protein</fullName>
    </submittedName>
</protein>
<dbReference type="RefSeq" id="WP_176943147.1">
    <property type="nucleotide sequence ID" value="NZ_JABZEC010000006.1"/>
</dbReference>
<dbReference type="Proteomes" id="UP000563523">
    <property type="component" value="Unassembled WGS sequence"/>
</dbReference>
<dbReference type="SMART" id="SM00382">
    <property type="entry name" value="AAA"/>
    <property type="match status" value="1"/>
</dbReference>
<evidence type="ECO:0000256" key="4">
    <source>
        <dbReference type="ARBA" id="ARBA00022840"/>
    </source>
</evidence>
<dbReference type="Pfam" id="PF00005">
    <property type="entry name" value="ABC_tran"/>
    <property type="match status" value="1"/>
</dbReference>
<dbReference type="InterPro" id="IPR003439">
    <property type="entry name" value="ABC_transporter-like_ATP-bd"/>
</dbReference>
<organism evidence="6 7">
    <name type="scientific">Bombilactobacillus apium</name>
    <dbReference type="NCBI Taxonomy" id="2675299"/>
    <lineage>
        <taxon>Bacteria</taxon>
        <taxon>Bacillati</taxon>
        <taxon>Bacillota</taxon>
        <taxon>Bacilli</taxon>
        <taxon>Lactobacillales</taxon>
        <taxon>Lactobacillaceae</taxon>
        <taxon>Bombilactobacillus</taxon>
    </lineage>
</organism>
<keyword evidence="4 6" id="KW-0067">ATP-binding</keyword>
<dbReference type="EMBL" id="JABZEC010000006">
    <property type="protein sequence ID" value="NVY96996.1"/>
    <property type="molecule type" value="Genomic_DNA"/>
</dbReference>
<reference evidence="6 7" key="1">
    <citation type="submission" date="2020-06" db="EMBL/GenBank/DDBJ databases">
        <authorList>
            <person name="Kang J."/>
        </authorList>
    </citation>
    <scope>NUCLEOTIDE SEQUENCE [LARGE SCALE GENOMIC DNA]</scope>
    <source>
        <strain evidence="6 7">DCY120</strain>
    </source>
</reference>
<keyword evidence="7" id="KW-1185">Reference proteome</keyword>
<evidence type="ECO:0000256" key="3">
    <source>
        <dbReference type="ARBA" id="ARBA00022741"/>
    </source>
</evidence>
<dbReference type="SUPFAM" id="SSF52540">
    <property type="entry name" value="P-loop containing nucleoside triphosphate hydrolases"/>
    <property type="match status" value="1"/>
</dbReference>
<evidence type="ECO:0000259" key="5">
    <source>
        <dbReference type="PROSITE" id="PS50893"/>
    </source>
</evidence>
<comment type="similarity">
    <text evidence="1">Belongs to the ABC transporter superfamily.</text>
</comment>
<evidence type="ECO:0000313" key="7">
    <source>
        <dbReference type="Proteomes" id="UP000563523"/>
    </source>
</evidence>
<dbReference type="InterPro" id="IPR027417">
    <property type="entry name" value="P-loop_NTPase"/>
</dbReference>
<dbReference type="Gene3D" id="3.40.50.300">
    <property type="entry name" value="P-loop containing nucleotide triphosphate hydrolases"/>
    <property type="match status" value="1"/>
</dbReference>
<dbReference type="PANTHER" id="PTHR43335">
    <property type="entry name" value="ABC TRANSPORTER, ATP-BINDING PROTEIN"/>
    <property type="match status" value="1"/>
</dbReference>
<dbReference type="InterPro" id="IPR017871">
    <property type="entry name" value="ABC_transporter-like_CS"/>
</dbReference>
<dbReference type="InterPro" id="IPR003593">
    <property type="entry name" value="AAA+_ATPase"/>
</dbReference>
<keyword evidence="2" id="KW-0813">Transport</keyword>
<accession>A0A850RCH0</accession>